<evidence type="ECO:0000313" key="3">
    <source>
        <dbReference type="Proteomes" id="UP000219412"/>
    </source>
</evidence>
<dbReference type="EMBL" id="OBQF01000001">
    <property type="protein sequence ID" value="SOC37870.1"/>
    <property type="molecule type" value="Genomic_DNA"/>
</dbReference>
<dbReference type="InterPro" id="IPR036785">
    <property type="entry name" value="YkyA-like_sf"/>
</dbReference>
<feature type="coiled-coil region" evidence="1">
    <location>
        <begin position="165"/>
        <end position="202"/>
    </location>
</feature>
<evidence type="ECO:0000313" key="2">
    <source>
        <dbReference type="EMBL" id="SOC37870.1"/>
    </source>
</evidence>
<accession>A0A285U7F8</accession>
<sequence length="209" mass="23873">MRKIAGSMIAGLIFILGACSSEMDELEDFYTDFQETLEIEEEIRDISSDYNALENERGQIQDNLSTAERSELTDMGEALETNTEERLELIRAEEAVMAESEEKAAEAAEGIEDIDNEEYRQHAEGLITAADERYDVHDDLMNVFGRVLDKEMGLFEHLQSEELSQDTIDDRINTLNEEYEALTETQDEFATATERLNEVKNEVYSIFAE</sequence>
<evidence type="ECO:0000256" key="1">
    <source>
        <dbReference type="SAM" id="Coils"/>
    </source>
</evidence>
<name>A0A285U7F8_9STAP</name>
<protein>
    <submittedName>
        <fullName evidence="2">Putative cell-wall binding lipoprotein</fullName>
    </submittedName>
</protein>
<gene>
    <name evidence="2" type="ORF">SAMN05878391_0118</name>
</gene>
<keyword evidence="3" id="KW-1185">Reference proteome</keyword>
<dbReference type="RefSeq" id="WP_097038079.1">
    <property type="nucleotide sequence ID" value="NZ_OBQF01000001.1"/>
</dbReference>
<dbReference type="PROSITE" id="PS51257">
    <property type="entry name" value="PROKAR_LIPOPROTEIN"/>
    <property type="match status" value="1"/>
</dbReference>
<dbReference type="OrthoDB" id="2389316at2"/>
<dbReference type="Pfam" id="PF10368">
    <property type="entry name" value="YkyA"/>
    <property type="match status" value="1"/>
</dbReference>
<proteinExistence type="predicted"/>
<reference evidence="3" key="1">
    <citation type="submission" date="2017-08" db="EMBL/GenBank/DDBJ databases">
        <authorList>
            <person name="Varghese N."/>
            <person name="Submissions S."/>
        </authorList>
    </citation>
    <scope>NUCLEOTIDE SEQUENCE [LARGE SCALE GENOMIC DNA]</scope>
    <source>
        <strain evidence="3">DSM 23173</strain>
    </source>
</reference>
<dbReference type="InterPro" id="IPR019454">
    <property type="entry name" value="Lipoprot_YkyA-like"/>
</dbReference>
<dbReference type="SUPFAM" id="SSF140423">
    <property type="entry name" value="MW0975(SA0943)-like"/>
    <property type="match status" value="1"/>
</dbReference>
<keyword evidence="2" id="KW-0449">Lipoprotein</keyword>
<keyword evidence="1" id="KW-0175">Coiled coil</keyword>
<feature type="coiled-coil region" evidence="1">
    <location>
        <begin position="36"/>
        <end position="70"/>
    </location>
</feature>
<dbReference type="Proteomes" id="UP000219412">
    <property type="component" value="Unassembled WGS sequence"/>
</dbReference>
<dbReference type="Gene3D" id="1.20.120.570">
    <property type="entry name" value="YkyA-like"/>
    <property type="match status" value="1"/>
</dbReference>
<dbReference type="AlphaFoldDB" id="A0A285U7F8"/>
<organism evidence="2 3">
    <name type="scientific">Salinicoccus kekensis</name>
    <dbReference type="NCBI Taxonomy" id="714307"/>
    <lineage>
        <taxon>Bacteria</taxon>
        <taxon>Bacillati</taxon>
        <taxon>Bacillota</taxon>
        <taxon>Bacilli</taxon>
        <taxon>Bacillales</taxon>
        <taxon>Staphylococcaceae</taxon>
        <taxon>Salinicoccus</taxon>
    </lineage>
</organism>